<proteinExistence type="predicted"/>
<reference evidence="2" key="1">
    <citation type="submission" date="2011-12" db="EMBL/GenBank/DDBJ databases">
        <title>The Draft Genome of Lepisosteus oculatus.</title>
        <authorList>
            <consortium name="The Broad Institute Genome Assembly &amp; Analysis Group"/>
            <consortium name="Computational R&amp;D Group"/>
            <consortium name="and Sequencing Platform"/>
            <person name="Di Palma F."/>
            <person name="Alfoldi J."/>
            <person name="Johnson J."/>
            <person name="Berlin A."/>
            <person name="Gnerre S."/>
            <person name="Jaffe D."/>
            <person name="MacCallum I."/>
            <person name="Young S."/>
            <person name="Walker B.J."/>
            <person name="Lander E.S."/>
            <person name="Lindblad-Toh K."/>
        </authorList>
    </citation>
    <scope>NUCLEOTIDE SEQUENCE [LARGE SCALE GENOMIC DNA]</scope>
</reference>
<evidence type="ECO:0000313" key="1">
    <source>
        <dbReference type="Ensembl" id="ENSLOCP00000001409.1"/>
    </source>
</evidence>
<dbReference type="PANTHER" id="PTHR34488">
    <property type="entry name" value="SI:CH211-245H14.1-RELATED"/>
    <property type="match status" value="1"/>
</dbReference>
<dbReference type="Ensembl" id="ENSLOCT00000001414.1">
    <property type="protein sequence ID" value="ENSLOCP00000001409.1"/>
    <property type="gene ID" value="ENSLOCG00000001244.1"/>
</dbReference>
<accession>W5LZ52</accession>
<dbReference type="AlphaFoldDB" id="W5LZ52"/>
<protein>
    <submittedName>
        <fullName evidence="1">Uncharacterized protein</fullName>
    </submittedName>
</protein>
<name>W5LZ52_LEPOC</name>
<organism evidence="1 2">
    <name type="scientific">Lepisosteus oculatus</name>
    <name type="common">Spotted gar</name>
    <dbReference type="NCBI Taxonomy" id="7918"/>
    <lineage>
        <taxon>Eukaryota</taxon>
        <taxon>Metazoa</taxon>
        <taxon>Chordata</taxon>
        <taxon>Craniata</taxon>
        <taxon>Vertebrata</taxon>
        <taxon>Euteleostomi</taxon>
        <taxon>Actinopterygii</taxon>
        <taxon>Neopterygii</taxon>
        <taxon>Holostei</taxon>
        <taxon>Semionotiformes</taxon>
        <taxon>Lepisosteidae</taxon>
        <taxon>Lepisosteus</taxon>
    </lineage>
</organism>
<dbReference type="eggNOG" id="ENOG502SUM2">
    <property type="taxonomic scope" value="Eukaryota"/>
</dbReference>
<dbReference type="InParanoid" id="W5LZ52"/>
<dbReference type="Proteomes" id="UP000018468">
    <property type="component" value="Unassembled WGS sequence"/>
</dbReference>
<sequence>GGRPSCCFCLKFYFRLESRKFFTSSSQCDAIMTFCPVSSRIGTDIDAALQMIPGKRDKPAALVVMHHTYNPEAVVAESSRLVTRRDTLTVDCLFHETVGGLQDSCPTNEQA</sequence>
<reference evidence="1" key="2">
    <citation type="submission" date="2025-08" db="UniProtKB">
        <authorList>
            <consortium name="Ensembl"/>
        </authorList>
    </citation>
    <scope>IDENTIFICATION</scope>
</reference>
<dbReference type="Bgee" id="ENSLOCG00000001244">
    <property type="expression patterns" value="Expressed in intestine and 10 other cell types or tissues"/>
</dbReference>
<dbReference type="HOGENOM" id="CLU_096517_1_1_1"/>
<keyword evidence="2" id="KW-1185">Reference proteome</keyword>
<dbReference type="GeneTree" id="ENSGT01110000267317"/>
<reference evidence="1" key="3">
    <citation type="submission" date="2025-09" db="UniProtKB">
        <authorList>
            <consortium name="Ensembl"/>
        </authorList>
    </citation>
    <scope>IDENTIFICATION</scope>
</reference>
<evidence type="ECO:0000313" key="2">
    <source>
        <dbReference type="Proteomes" id="UP000018468"/>
    </source>
</evidence>
<dbReference type="PANTHER" id="PTHR34488:SF1">
    <property type="entry name" value="SI:CH211-245H14.1-RELATED"/>
    <property type="match status" value="1"/>
</dbReference>